<organism evidence="1 2">
    <name type="scientific">Vibrio nigripulchritudo SOn1</name>
    <dbReference type="NCBI Taxonomy" id="1238450"/>
    <lineage>
        <taxon>Bacteria</taxon>
        <taxon>Pseudomonadati</taxon>
        <taxon>Pseudomonadota</taxon>
        <taxon>Gammaproteobacteria</taxon>
        <taxon>Vibrionales</taxon>
        <taxon>Vibrionaceae</taxon>
        <taxon>Vibrio</taxon>
    </lineage>
</organism>
<dbReference type="Proteomes" id="UP000018211">
    <property type="component" value="Unassembled WGS sequence"/>
</dbReference>
<reference evidence="1 2" key="1">
    <citation type="journal article" date="2013" name="ISME J.">
        <title>Comparative genomics of pathogenic lineages of Vibrio nigripulchritudo identifies virulence-associated traits.</title>
        <authorList>
            <person name="Goudenege D."/>
            <person name="Labreuche Y."/>
            <person name="Krin E."/>
            <person name="Ansquer D."/>
            <person name="Mangenot S."/>
            <person name="Calteau A."/>
            <person name="Medigue C."/>
            <person name="Mazel D."/>
            <person name="Polz M.F."/>
            <person name="Le Roux F."/>
        </authorList>
    </citation>
    <scope>NUCLEOTIDE SEQUENCE [LARGE SCALE GENOMIC DNA]</scope>
    <source>
        <strain evidence="1 2">SOn1</strain>
    </source>
</reference>
<sequence>MRYRVDISQNNTTLFSIHIEALSQAASKEKLEIALEAFPVTAGFERQVFVSDSEERILKSTNSRIEVLAINPVFQPLGSM</sequence>
<gene>
    <name evidence="1" type="ORF">VIBNISOn1_710030</name>
</gene>
<dbReference type="EMBL" id="CAOF01000166">
    <property type="protein sequence ID" value="CCO48930.1"/>
    <property type="molecule type" value="Genomic_DNA"/>
</dbReference>
<comment type="caution">
    <text evidence="1">The sequence shown here is derived from an EMBL/GenBank/DDBJ whole genome shotgun (WGS) entry which is preliminary data.</text>
</comment>
<dbReference type="AlphaFoldDB" id="A0AAV2VWC7"/>
<protein>
    <submittedName>
        <fullName evidence="1">Uncharacterized protein</fullName>
    </submittedName>
</protein>
<name>A0AAV2VWC7_9VIBR</name>
<dbReference type="RefSeq" id="WP_022550057.1">
    <property type="nucleotide sequence ID" value="NZ_LK391965.1"/>
</dbReference>
<proteinExistence type="predicted"/>
<evidence type="ECO:0000313" key="2">
    <source>
        <dbReference type="Proteomes" id="UP000018211"/>
    </source>
</evidence>
<accession>A0AAV2VWC7</accession>
<evidence type="ECO:0000313" key="1">
    <source>
        <dbReference type="EMBL" id="CCO48930.1"/>
    </source>
</evidence>